<evidence type="ECO:0000313" key="2">
    <source>
        <dbReference type="Proteomes" id="UP000194137"/>
    </source>
</evidence>
<accession>A0A1W6ZMB2</accession>
<proteinExistence type="predicted"/>
<dbReference type="RefSeq" id="WP_086086911.1">
    <property type="nucleotide sequence ID" value="NZ_CP021112.1"/>
</dbReference>
<dbReference type="KEGG" id="psin:CAK95_04850"/>
<dbReference type="OrthoDB" id="9791166at2"/>
<keyword evidence="2" id="KW-1185">Reference proteome</keyword>
<dbReference type="STRING" id="1235591.CAK95_04850"/>
<dbReference type="Pfam" id="PF03929">
    <property type="entry name" value="PepSY_TM"/>
    <property type="match status" value="1"/>
</dbReference>
<dbReference type="PANTHER" id="PTHR34219:SF8">
    <property type="entry name" value="PEPSY DOMAIN-CONTAINING PROTEIN"/>
    <property type="match status" value="1"/>
</dbReference>
<gene>
    <name evidence="1" type="ORF">CAK95_04850</name>
</gene>
<sequence length="543" mass="60321">MQEQAQQRGRVTFARAAFTIHSWLGLSFCLLLTIILLSGTLAVFRDEIDWLIYPQSRVTPSVERAGIDQVLTAVRTAHPEMGLIGQVPVQGAGPRTGLNIIAVSPKDGVRRIWVDPYRGVVQGTTPFMMPGYFIGQFHSFLMIPTWGYVIVCSFTFFMLASLVTGLITYRKFWRGFLRRPRGRNLRTTMGDLHRLGGVWSIWFLVIMVLTSFFYFWIRVGEPLLNFPQAIAEHQHPKIPDAVLDGMGPQPPQMLKLDALAAIVRKDLPDFDIRFVNLPEVHGAPVTFSGNTGEFFGPNLSEVFVDPYRGEILGRDLARDGYSLSFVRVLTDALHFGDFAGLVSKTIWFTFGLITTGLAVSGVIVFWKRSARRAGARGKSARRHVLSILKPWGGTMGVLKPLNITILVLAIAASVMTLRFYSASADERAANYAAQEIGPWRLGALMIAGLGDTSDPVRPGARAMVLARFCPDCWKDIKRLWVSVGSQSAGSNGQRITGQSGFARAGVKLPEKIENNTRLWMIAEGWDGRLHQASWRLVQEQASQ</sequence>
<dbReference type="Proteomes" id="UP000194137">
    <property type="component" value="Chromosome"/>
</dbReference>
<dbReference type="AlphaFoldDB" id="A0A1W6ZMB2"/>
<name>A0A1W6ZMB2_9HYPH</name>
<dbReference type="InterPro" id="IPR005625">
    <property type="entry name" value="PepSY-ass_TM"/>
</dbReference>
<dbReference type="PANTHER" id="PTHR34219">
    <property type="entry name" value="IRON-REGULATED INNER MEMBRANE PROTEIN-RELATED"/>
    <property type="match status" value="1"/>
</dbReference>
<reference evidence="1 2" key="1">
    <citation type="submission" date="2017-05" db="EMBL/GenBank/DDBJ databases">
        <title>Full genome sequence of Pseudorhodoplanes sinuspersici.</title>
        <authorList>
            <person name="Dastgheib S.M.M."/>
            <person name="Shavandi M."/>
            <person name="Tirandaz H."/>
        </authorList>
    </citation>
    <scope>NUCLEOTIDE SEQUENCE [LARGE SCALE GENOMIC DNA]</scope>
    <source>
        <strain evidence="1 2">RIPI110</strain>
    </source>
</reference>
<evidence type="ECO:0000313" key="1">
    <source>
        <dbReference type="EMBL" id="ARP98489.1"/>
    </source>
</evidence>
<protein>
    <submittedName>
        <fullName evidence="1">Uncharacterized protein</fullName>
    </submittedName>
</protein>
<dbReference type="EMBL" id="CP021112">
    <property type="protein sequence ID" value="ARP98489.1"/>
    <property type="molecule type" value="Genomic_DNA"/>
</dbReference>
<organism evidence="1 2">
    <name type="scientific">Pseudorhodoplanes sinuspersici</name>
    <dbReference type="NCBI Taxonomy" id="1235591"/>
    <lineage>
        <taxon>Bacteria</taxon>
        <taxon>Pseudomonadati</taxon>
        <taxon>Pseudomonadota</taxon>
        <taxon>Alphaproteobacteria</taxon>
        <taxon>Hyphomicrobiales</taxon>
        <taxon>Pseudorhodoplanes</taxon>
    </lineage>
</organism>